<comment type="caution">
    <text evidence="1">The sequence shown here is derived from an EMBL/GenBank/DDBJ whole genome shotgun (WGS) entry which is preliminary data.</text>
</comment>
<dbReference type="EMBL" id="BNCO01000081">
    <property type="protein sequence ID" value="GIL66125.1"/>
    <property type="molecule type" value="Genomic_DNA"/>
</dbReference>
<keyword evidence="2" id="KW-1185">Reference proteome</keyword>
<dbReference type="AlphaFoldDB" id="A0A8J4BQ50"/>
<sequence>CWHRSVPSPLLHGASGHRRALATAGAVHLDDVEGDDVRDIAEGSAGLRAELFPFVVACGEWTWTPRTPTTRSPSGTAFRHSIGRTFTRDLNISVDECTNSFGMVLNQAMPSEFVGPFYERRCQRFPVLKPGMLYVVLLMGDGGRQTGVSQVHFMTSTPFPSAPISG</sequence>
<organism evidence="1 2">
    <name type="scientific">Volvox africanus</name>
    <dbReference type="NCBI Taxonomy" id="51714"/>
    <lineage>
        <taxon>Eukaryota</taxon>
        <taxon>Viridiplantae</taxon>
        <taxon>Chlorophyta</taxon>
        <taxon>core chlorophytes</taxon>
        <taxon>Chlorophyceae</taxon>
        <taxon>CS clade</taxon>
        <taxon>Chlamydomonadales</taxon>
        <taxon>Volvocaceae</taxon>
        <taxon>Volvox</taxon>
    </lineage>
</organism>
<name>A0A8J4BQ50_9CHLO</name>
<evidence type="ECO:0000313" key="2">
    <source>
        <dbReference type="Proteomes" id="UP000747399"/>
    </source>
</evidence>
<gene>
    <name evidence="1" type="ORF">Vafri_19723</name>
</gene>
<reference evidence="1" key="1">
    <citation type="journal article" date="2021" name="Proc. Natl. Acad. Sci. U.S.A.">
        <title>Three genomes in the algal genus Volvox reveal the fate of a haploid sex-determining region after a transition to homothallism.</title>
        <authorList>
            <person name="Yamamoto K."/>
            <person name="Hamaji T."/>
            <person name="Kawai-Toyooka H."/>
            <person name="Matsuzaki R."/>
            <person name="Takahashi F."/>
            <person name="Nishimura Y."/>
            <person name="Kawachi M."/>
            <person name="Noguchi H."/>
            <person name="Minakuchi Y."/>
            <person name="Umen J.G."/>
            <person name="Toyoda A."/>
            <person name="Nozaki H."/>
        </authorList>
    </citation>
    <scope>NUCLEOTIDE SEQUENCE</scope>
    <source>
        <strain evidence="1">NIES-3780</strain>
    </source>
</reference>
<proteinExistence type="predicted"/>
<dbReference type="Proteomes" id="UP000747399">
    <property type="component" value="Unassembled WGS sequence"/>
</dbReference>
<evidence type="ECO:0000313" key="1">
    <source>
        <dbReference type="EMBL" id="GIL66125.1"/>
    </source>
</evidence>
<accession>A0A8J4BQ50</accession>
<feature type="non-terminal residue" evidence="1">
    <location>
        <position position="1"/>
    </location>
</feature>
<protein>
    <submittedName>
        <fullName evidence="1">Uncharacterized protein</fullName>
    </submittedName>
</protein>